<keyword evidence="4" id="KW-0808">Transferase</keyword>
<sequence length="176" mass="18303">MALFDKFTKKDAPAIEPPAGLSIDAQPGIGYAPVSGSVIRMTDVPDKVFSTEVLGKGCALWPDGDVVYAPASGWVGSAMSHAVSIKSDGGAEVLVHVGVNTVNLKGKGFTNYVSEGERVVAGQPIIKMDRRVITEAGYQDCVVFAVSNSDELAGVELTAGYGEKVEAGAPVLKVTF</sequence>
<evidence type="ECO:0000256" key="5">
    <source>
        <dbReference type="ARBA" id="ARBA00022683"/>
    </source>
</evidence>
<keyword evidence="2" id="KW-0813">Transport</keyword>
<evidence type="ECO:0000256" key="2">
    <source>
        <dbReference type="ARBA" id="ARBA00022448"/>
    </source>
</evidence>
<dbReference type="AlphaFoldDB" id="A0A9D1Z9A8"/>
<keyword evidence="5" id="KW-0598">Phosphotransferase system</keyword>
<dbReference type="GO" id="GO:0009401">
    <property type="term" value="P:phosphoenolpyruvate-dependent sugar phosphotransferase system"/>
    <property type="evidence" value="ECO:0007669"/>
    <property type="project" value="UniProtKB-KW"/>
</dbReference>
<comment type="caution">
    <text evidence="8">The sequence shown here is derived from an EMBL/GenBank/DDBJ whole genome shotgun (WGS) entry which is preliminary data.</text>
</comment>
<keyword evidence="3 8" id="KW-0762">Sugar transport</keyword>
<dbReference type="InterPro" id="IPR011055">
    <property type="entry name" value="Dup_hybrid_motif"/>
</dbReference>
<feature type="domain" description="PTS EIIA type-1" evidence="7">
    <location>
        <begin position="46"/>
        <end position="148"/>
    </location>
</feature>
<evidence type="ECO:0000313" key="8">
    <source>
        <dbReference type="EMBL" id="HIY78964.1"/>
    </source>
</evidence>
<dbReference type="Proteomes" id="UP000824133">
    <property type="component" value="Unassembled WGS sequence"/>
</dbReference>
<reference evidence="8" key="1">
    <citation type="journal article" date="2021" name="PeerJ">
        <title>Extensive microbial diversity within the chicken gut microbiome revealed by metagenomics and culture.</title>
        <authorList>
            <person name="Gilroy R."/>
            <person name="Ravi A."/>
            <person name="Getino M."/>
            <person name="Pursley I."/>
            <person name="Horton D.L."/>
            <person name="Alikhan N.F."/>
            <person name="Baker D."/>
            <person name="Gharbi K."/>
            <person name="Hall N."/>
            <person name="Watson M."/>
            <person name="Adriaenssens E.M."/>
            <person name="Foster-Nyarko E."/>
            <person name="Jarju S."/>
            <person name="Secka A."/>
            <person name="Antonio M."/>
            <person name="Oren A."/>
            <person name="Chaudhuri R.R."/>
            <person name="La Ragione R."/>
            <person name="Hildebrand F."/>
            <person name="Pallen M.J."/>
        </authorList>
    </citation>
    <scope>NUCLEOTIDE SEQUENCE</scope>
    <source>
        <strain evidence="8">ChiHjej10B9-743</strain>
    </source>
</reference>
<protein>
    <submittedName>
        <fullName evidence="8">PTS glucose transporter subunit IIA</fullName>
    </submittedName>
</protein>
<dbReference type="InterPro" id="IPR050890">
    <property type="entry name" value="PTS_EIIA_component"/>
</dbReference>
<keyword evidence="6" id="KW-0418">Kinase</keyword>
<evidence type="ECO:0000256" key="1">
    <source>
        <dbReference type="ARBA" id="ARBA00004496"/>
    </source>
</evidence>
<dbReference type="PROSITE" id="PS51093">
    <property type="entry name" value="PTS_EIIA_TYPE_1"/>
    <property type="match status" value="1"/>
</dbReference>
<dbReference type="SUPFAM" id="SSF51261">
    <property type="entry name" value="Duplicated hybrid motif"/>
    <property type="match status" value="1"/>
</dbReference>
<dbReference type="GO" id="GO:0005737">
    <property type="term" value="C:cytoplasm"/>
    <property type="evidence" value="ECO:0007669"/>
    <property type="project" value="UniProtKB-SubCell"/>
</dbReference>
<accession>A0A9D1Z9A8</accession>
<dbReference type="PANTHER" id="PTHR45008">
    <property type="entry name" value="PTS SYSTEM GLUCOSE-SPECIFIC EIIA COMPONENT"/>
    <property type="match status" value="1"/>
</dbReference>
<dbReference type="PROSITE" id="PS00371">
    <property type="entry name" value="PTS_EIIA_TYPE_1_HIS"/>
    <property type="match status" value="1"/>
</dbReference>
<proteinExistence type="predicted"/>
<dbReference type="EMBL" id="DXCP01000004">
    <property type="protein sequence ID" value="HIY78964.1"/>
    <property type="molecule type" value="Genomic_DNA"/>
</dbReference>
<organism evidence="8 9">
    <name type="scientific">Candidatus Olsenella excrementavium</name>
    <dbReference type="NCBI Taxonomy" id="2838709"/>
    <lineage>
        <taxon>Bacteria</taxon>
        <taxon>Bacillati</taxon>
        <taxon>Actinomycetota</taxon>
        <taxon>Coriobacteriia</taxon>
        <taxon>Coriobacteriales</taxon>
        <taxon>Atopobiaceae</taxon>
        <taxon>Olsenella</taxon>
    </lineage>
</organism>
<evidence type="ECO:0000256" key="3">
    <source>
        <dbReference type="ARBA" id="ARBA00022597"/>
    </source>
</evidence>
<dbReference type="Pfam" id="PF00358">
    <property type="entry name" value="PTS_EIIA_1"/>
    <property type="match status" value="1"/>
</dbReference>
<dbReference type="Gene3D" id="2.70.70.10">
    <property type="entry name" value="Glucose Permease (Domain IIA)"/>
    <property type="match status" value="1"/>
</dbReference>
<evidence type="ECO:0000256" key="6">
    <source>
        <dbReference type="ARBA" id="ARBA00022777"/>
    </source>
</evidence>
<dbReference type="PANTHER" id="PTHR45008:SF1">
    <property type="entry name" value="PTS SYSTEM GLUCOSE-SPECIFIC EIIA COMPONENT"/>
    <property type="match status" value="1"/>
</dbReference>
<comment type="subcellular location">
    <subcellularLocation>
        <location evidence="1">Cytoplasm</location>
    </subcellularLocation>
</comment>
<gene>
    <name evidence="8" type="ORF">IAA42_00765</name>
</gene>
<dbReference type="GO" id="GO:0016301">
    <property type="term" value="F:kinase activity"/>
    <property type="evidence" value="ECO:0007669"/>
    <property type="project" value="UniProtKB-KW"/>
</dbReference>
<dbReference type="InterPro" id="IPR001127">
    <property type="entry name" value="PTS_EIIA_1_perm"/>
</dbReference>
<name>A0A9D1Z9A8_9ACTN</name>
<reference evidence="8" key="2">
    <citation type="submission" date="2021-04" db="EMBL/GenBank/DDBJ databases">
        <authorList>
            <person name="Gilroy R."/>
        </authorList>
    </citation>
    <scope>NUCLEOTIDE SEQUENCE</scope>
    <source>
        <strain evidence="8">ChiHjej10B9-743</strain>
    </source>
</reference>
<evidence type="ECO:0000259" key="7">
    <source>
        <dbReference type="PROSITE" id="PS51093"/>
    </source>
</evidence>
<evidence type="ECO:0000256" key="4">
    <source>
        <dbReference type="ARBA" id="ARBA00022679"/>
    </source>
</evidence>
<dbReference type="NCBIfam" id="TIGR00830">
    <property type="entry name" value="PTBA"/>
    <property type="match status" value="1"/>
</dbReference>
<evidence type="ECO:0000313" key="9">
    <source>
        <dbReference type="Proteomes" id="UP000824133"/>
    </source>
</evidence>